<sequence length="261" mass="30049">MLRLFTRKPEVQERRNITLTLDDGATLDVLMQRHARARRIKLSVDERGARLTLPSRASERAALDFLQAHTDWLQAQWRALHVDAAQPLRVGITSALPLRGENHSIEWRPARLTRLLVTDEGVRFEVRGLEGLSGQPATPAVHRALRDFYEAQARGDIAHWLPKYAAGLPSPVSRINIKRMSSQWGSLSSSRVMALDLALILARPSAFEYVLVHELCHLIHHDHSRAFWREVEHRFPDWRDERDYFHVQGRQLKATMRMLCG</sequence>
<accession>A0A1N6RTP0</accession>
<gene>
    <name evidence="2" type="ORF">SAMN05421546_1093</name>
</gene>
<dbReference type="Pfam" id="PF01863">
    <property type="entry name" value="YgjP-like"/>
    <property type="match status" value="1"/>
</dbReference>
<dbReference type="InterPro" id="IPR053136">
    <property type="entry name" value="UTP_pyrophosphatase-like"/>
</dbReference>
<dbReference type="EMBL" id="FTLW01000002">
    <property type="protein sequence ID" value="SIQ32230.1"/>
    <property type="molecule type" value="Genomic_DNA"/>
</dbReference>
<protein>
    <recommendedName>
        <fullName evidence="1">YgjP-like metallopeptidase domain-containing protein</fullName>
    </recommendedName>
</protein>
<dbReference type="Gene3D" id="3.30.2010.10">
    <property type="entry name" value="Metalloproteases ('zincins'), catalytic domain"/>
    <property type="match status" value="1"/>
</dbReference>
<reference evidence="3" key="1">
    <citation type="submission" date="2017-01" db="EMBL/GenBank/DDBJ databases">
        <authorList>
            <person name="Varghese N."/>
            <person name="Submissions S."/>
        </authorList>
    </citation>
    <scope>NUCLEOTIDE SEQUENCE [LARGE SCALE GENOMIC DNA]</scope>
    <source>
        <strain evidence="3">UM1</strain>
    </source>
</reference>
<feature type="domain" description="YgjP-like metallopeptidase" evidence="1">
    <location>
        <begin position="38"/>
        <end position="244"/>
    </location>
</feature>
<name>A0A1N6RTP0_9GAMM</name>
<proteinExistence type="predicted"/>
<dbReference type="OrthoDB" id="9811177at2"/>
<evidence type="ECO:0000313" key="3">
    <source>
        <dbReference type="Proteomes" id="UP000241788"/>
    </source>
</evidence>
<evidence type="ECO:0000259" key="1">
    <source>
        <dbReference type="Pfam" id="PF01863"/>
    </source>
</evidence>
<dbReference type="PANTHER" id="PTHR30399">
    <property type="entry name" value="UNCHARACTERIZED PROTEIN YGJP"/>
    <property type="match status" value="1"/>
</dbReference>
<keyword evidence="3" id="KW-1185">Reference proteome</keyword>
<dbReference type="RefSeq" id="WP_076586031.1">
    <property type="nucleotide sequence ID" value="NZ_FTLW01000002.1"/>
</dbReference>
<dbReference type="AlphaFoldDB" id="A0A1N6RTP0"/>
<dbReference type="Proteomes" id="UP000241788">
    <property type="component" value="Unassembled WGS sequence"/>
</dbReference>
<dbReference type="CDD" id="cd07344">
    <property type="entry name" value="M48_yhfN_like"/>
    <property type="match status" value="1"/>
</dbReference>
<dbReference type="STRING" id="1604334.SAMN05421546_1093"/>
<organism evidence="2 3">
    <name type="scientific">Solilutibacter tolerans</name>
    <dbReference type="NCBI Taxonomy" id="1604334"/>
    <lineage>
        <taxon>Bacteria</taxon>
        <taxon>Pseudomonadati</taxon>
        <taxon>Pseudomonadota</taxon>
        <taxon>Gammaproteobacteria</taxon>
        <taxon>Lysobacterales</taxon>
        <taxon>Lysobacteraceae</taxon>
        <taxon>Solilutibacter</taxon>
    </lineage>
</organism>
<dbReference type="InterPro" id="IPR002725">
    <property type="entry name" value="YgjP-like_metallopeptidase"/>
</dbReference>
<dbReference type="PANTHER" id="PTHR30399:SF1">
    <property type="entry name" value="UTP PYROPHOSPHATASE"/>
    <property type="match status" value="1"/>
</dbReference>
<evidence type="ECO:0000313" key="2">
    <source>
        <dbReference type="EMBL" id="SIQ32230.1"/>
    </source>
</evidence>